<dbReference type="Proteomes" id="UP000694844">
    <property type="component" value="Chromosome 4"/>
</dbReference>
<evidence type="ECO:0000256" key="2">
    <source>
        <dbReference type="ARBA" id="ARBA00022737"/>
    </source>
</evidence>
<dbReference type="InterPro" id="IPR015943">
    <property type="entry name" value="WD40/YVTN_repeat-like_dom_sf"/>
</dbReference>
<dbReference type="Pfam" id="PF23761">
    <property type="entry name" value="Beta-prop_DCAF4"/>
    <property type="match status" value="1"/>
</dbReference>
<dbReference type="PANTHER" id="PTHR44472">
    <property type="entry name" value="DDB1- AND CUL4-ASSOCIATED FACTOR 4-RELATED"/>
    <property type="match status" value="1"/>
</dbReference>
<name>A0A8B8DLR2_CRAVI</name>
<gene>
    <name evidence="4" type="primary">LOC111128028</name>
</gene>
<dbReference type="GeneID" id="111128028"/>
<accession>A0A8B8DLR2</accession>
<dbReference type="Gene3D" id="2.130.10.10">
    <property type="entry name" value="YVTN repeat-like/Quinoprotein amine dehydrogenase"/>
    <property type="match status" value="1"/>
</dbReference>
<evidence type="ECO:0000256" key="1">
    <source>
        <dbReference type="ARBA" id="ARBA00022574"/>
    </source>
</evidence>
<dbReference type="GO" id="GO:0080008">
    <property type="term" value="C:Cul4-RING E3 ubiquitin ligase complex"/>
    <property type="evidence" value="ECO:0007669"/>
    <property type="project" value="TreeGrafter"/>
</dbReference>
<keyword evidence="2" id="KW-0677">Repeat</keyword>
<organism evidence="3 4">
    <name type="scientific">Crassostrea virginica</name>
    <name type="common">Eastern oyster</name>
    <dbReference type="NCBI Taxonomy" id="6565"/>
    <lineage>
        <taxon>Eukaryota</taxon>
        <taxon>Metazoa</taxon>
        <taxon>Spiralia</taxon>
        <taxon>Lophotrochozoa</taxon>
        <taxon>Mollusca</taxon>
        <taxon>Bivalvia</taxon>
        <taxon>Autobranchia</taxon>
        <taxon>Pteriomorphia</taxon>
        <taxon>Ostreida</taxon>
        <taxon>Ostreoidea</taxon>
        <taxon>Ostreidae</taxon>
        <taxon>Crassostrea</taxon>
    </lineage>
</organism>
<keyword evidence="3" id="KW-1185">Reference proteome</keyword>
<proteinExistence type="predicted"/>
<dbReference type="AlphaFoldDB" id="A0A8B8DLR2"/>
<reference evidence="4" key="1">
    <citation type="submission" date="2025-08" db="UniProtKB">
        <authorList>
            <consortium name="RefSeq"/>
        </authorList>
    </citation>
    <scope>IDENTIFICATION</scope>
    <source>
        <tissue evidence="4">Whole sample</tissue>
    </source>
</reference>
<protein>
    <submittedName>
        <fullName evidence="4">DDB1- and CUL4-associated factor 4-like isoform X3</fullName>
    </submittedName>
</protein>
<dbReference type="InterPro" id="IPR052254">
    <property type="entry name" value="CUL4-DDB1_E3_ligase_receptor"/>
</dbReference>
<keyword evidence="1" id="KW-0853">WD repeat</keyword>
<dbReference type="RefSeq" id="XP_022329107.1">
    <property type="nucleotide sequence ID" value="XM_022473399.1"/>
</dbReference>
<dbReference type="SUPFAM" id="SSF50978">
    <property type="entry name" value="WD40 repeat-like"/>
    <property type="match status" value="1"/>
</dbReference>
<sequence length="173" mass="19539">MDYEKWYTSLLWTHYGNPSILYCGNTKGLIFSHDTRSHANQTPSQLKMKGIVTSLQLTRNDTHLVASDTLGNAYLWDLRMKKVIVEYKGMKNESTRIPLHLDDEEKVVYGCDLEGYTRLWCKTSGRLLRTIPSPVPCSSTSVPAVMYCENLGNRPGNSALLLGAGDKLYVYKV</sequence>
<dbReference type="InterPro" id="IPR036322">
    <property type="entry name" value="WD40_repeat_dom_sf"/>
</dbReference>
<dbReference type="PANTHER" id="PTHR44472:SF1">
    <property type="entry name" value="DDB1 AND CUL4 ASSOCIATED FACTOR 4"/>
    <property type="match status" value="1"/>
</dbReference>
<dbReference type="OrthoDB" id="128867at2759"/>
<evidence type="ECO:0000313" key="3">
    <source>
        <dbReference type="Proteomes" id="UP000694844"/>
    </source>
</evidence>
<evidence type="ECO:0000313" key="4">
    <source>
        <dbReference type="RefSeq" id="XP_022329107.1"/>
    </source>
</evidence>